<evidence type="ECO:0000256" key="1">
    <source>
        <dbReference type="SAM" id="MobiDB-lite"/>
    </source>
</evidence>
<feature type="region of interest" description="Disordered" evidence="1">
    <location>
        <begin position="28"/>
        <end position="51"/>
    </location>
</feature>
<proteinExistence type="predicted"/>
<protein>
    <submittedName>
        <fullName evidence="2">Uncharacterized protein</fullName>
    </submittedName>
</protein>
<dbReference type="Proteomes" id="UP000623129">
    <property type="component" value="Unassembled WGS sequence"/>
</dbReference>
<accession>A0A833RM52</accession>
<dbReference type="EMBL" id="SWLB01000006">
    <property type="protein sequence ID" value="KAF3338018.1"/>
    <property type="molecule type" value="Genomic_DNA"/>
</dbReference>
<evidence type="ECO:0000313" key="2">
    <source>
        <dbReference type="EMBL" id="KAF3338018.1"/>
    </source>
</evidence>
<organism evidence="2 3">
    <name type="scientific">Carex littledalei</name>
    <dbReference type="NCBI Taxonomy" id="544730"/>
    <lineage>
        <taxon>Eukaryota</taxon>
        <taxon>Viridiplantae</taxon>
        <taxon>Streptophyta</taxon>
        <taxon>Embryophyta</taxon>
        <taxon>Tracheophyta</taxon>
        <taxon>Spermatophyta</taxon>
        <taxon>Magnoliopsida</taxon>
        <taxon>Liliopsida</taxon>
        <taxon>Poales</taxon>
        <taxon>Cyperaceae</taxon>
        <taxon>Cyperoideae</taxon>
        <taxon>Cariceae</taxon>
        <taxon>Carex</taxon>
        <taxon>Carex subgen. Euthyceras</taxon>
    </lineage>
</organism>
<evidence type="ECO:0000313" key="3">
    <source>
        <dbReference type="Proteomes" id="UP000623129"/>
    </source>
</evidence>
<comment type="caution">
    <text evidence="2">The sequence shown here is derived from an EMBL/GenBank/DDBJ whole genome shotgun (WGS) entry which is preliminary data.</text>
</comment>
<dbReference type="PANTHER" id="PTHR34665:SF1">
    <property type="entry name" value="OS02G0595200 PROTEIN"/>
    <property type="match status" value="1"/>
</dbReference>
<keyword evidence="3" id="KW-1185">Reference proteome</keyword>
<gene>
    <name evidence="2" type="ORF">FCM35_KLT18605</name>
</gene>
<dbReference type="OrthoDB" id="1921290at2759"/>
<sequence length="142" mass="16254">MKQQLPKHTNKDDPNLEILKAAAQAWLAHSSNPKSSTKEFDMRKGTSMRRPSRFQLEAIKLSKQRERETESGWDFSRSLWDPYEIVAVSKRLELGLLLDHAAAPVPFVSRAEPGWTSKRGRKGSNGLRKLLRRSFPRRLNSG</sequence>
<name>A0A833RM52_9POAL</name>
<dbReference type="AlphaFoldDB" id="A0A833RM52"/>
<dbReference type="PANTHER" id="PTHR34665">
    <property type="entry name" value="DUF3741 DOMAIN-CONTAINING PROTEIN"/>
    <property type="match status" value="1"/>
</dbReference>
<reference evidence="2" key="1">
    <citation type="submission" date="2020-01" db="EMBL/GenBank/DDBJ databases">
        <title>Genome sequence of Kobresia littledalei, the first chromosome-level genome in the family Cyperaceae.</title>
        <authorList>
            <person name="Qu G."/>
        </authorList>
    </citation>
    <scope>NUCLEOTIDE SEQUENCE</scope>
    <source>
        <strain evidence="2">C.B.Clarke</strain>
        <tissue evidence="2">Leaf</tissue>
    </source>
</reference>